<comment type="caution">
    <text evidence="6">The sequence shown here is derived from an EMBL/GenBank/DDBJ whole genome shotgun (WGS) entry which is preliminary data.</text>
</comment>
<dbReference type="Proteomes" id="UP001172457">
    <property type="component" value="Chromosome 7"/>
</dbReference>
<evidence type="ECO:0000256" key="3">
    <source>
        <dbReference type="ARBA" id="ARBA00022806"/>
    </source>
</evidence>
<dbReference type="InterPro" id="IPR027417">
    <property type="entry name" value="P-loop_NTPase"/>
</dbReference>
<protein>
    <recommendedName>
        <fullName evidence="8">DEAD/DEAH box helicase domain-containing protein</fullName>
    </recommendedName>
</protein>
<dbReference type="PANTHER" id="PTHR47960">
    <property type="entry name" value="DEAD-BOX ATP-DEPENDENT RNA HELICASE 50"/>
    <property type="match status" value="1"/>
</dbReference>
<organism evidence="6 7">
    <name type="scientific">Centaurea solstitialis</name>
    <name type="common">yellow star-thistle</name>
    <dbReference type="NCBI Taxonomy" id="347529"/>
    <lineage>
        <taxon>Eukaryota</taxon>
        <taxon>Viridiplantae</taxon>
        <taxon>Streptophyta</taxon>
        <taxon>Embryophyta</taxon>
        <taxon>Tracheophyta</taxon>
        <taxon>Spermatophyta</taxon>
        <taxon>Magnoliopsida</taxon>
        <taxon>eudicotyledons</taxon>
        <taxon>Gunneridae</taxon>
        <taxon>Pentapetalae</taxon>
        <taxon>asterids</taxon>
        <taxon>campanulids</taxon>
        <taxon>Asterales</taxon>
        <taxon>Asteraceae</taxon>
        <taxon>Carduoideae</taxon>
        <taxon>Cardueae</taxon>
        <taxon>Centaureinae</taxon>
        <taxon>Centaurea</taxon>
    </lineage>
</organism>
<keyword evidence="7" id="KW-1185">Reference proteome</keyword>
<feature type="compositionally biased region" description="Basic residues" evidence="5">
    <location>
        <begin position="10"/>
        <end position="20"/>
    </location>
</feature>
<gene>
    <name evidence="6" type="ORF">OSB04_026699</name>
</gene>
<dbReference type="EMBL" id="JARYMX010000007">
    <property type="protein sequence ID" value="KAJ9540193.1"/>
    <property type="molecule type" value="Genomic_DNA"/>
</dbReference>
<sequence>MPKGEDAVIRKKNKVNRKKMRSESAKVSNRVAPLSHRKNVVNPASAECVSLPTLEDPFNDKAVITDSKKKDKTKKTKKTRPLKEVDDLPEKAMLQRIRERPPLIINQMAKTRNLRGRRSRKSRHYLIKKSRKGEGCPSKFLISCLKTVQDTLHDDEALEVPGKPLFFDSWGFEFWRCYSNGINVLETSGDCSTMEQIAWIGSTAVETISKKETEGVSFTNPVLLFLVPSQEKATKVRALCKPLKEFGIHTVSLHPGASIDHQIHGLKACEPEFLVCTPDRLLELVSMEAIDISGVCSLIVDGLESSCGDAYFDSIKSIRRHISVNPHTVVFCNDLSDARLPAVSSLLLTPVCRLSREDSFVNKSAGIIQSVDVVGSAKEKLQKGLQVLHEVLSNSSVPGPSKVTFVAGKDDNLEELVSAIRSKGYSTSMNGSSNGAEVVNREKEPMVSVIDSEDIDDADLSEVEVVIIYNFDIAIEEYKSILAGMGRYTINGKLHVILSRKDATIAAPLAEVLQQCGQQVPESLKRLCNPSVSSSR</sequence>
<dbReference type="GO" id="GO:0004386">
    <property type="term" value="F:helicase activity"/>
    <property type="evidence" value="ECO:0007669"/>
    <property type="project" value="UniProtKB-KW"/>
</dbReference>
<keyword evidence="2" id="KW-0378">Hydrolase</keyword>
<evidence type="ECO:0000256" key="4">
    <source>
        <dbReference type="ARBA" id="ARBA00022840"/>
    </source>
</evidence>
<dbReference type="SUPFAM" id="SSF52540">
    <property type="entry name" value="P-loop containing nucleoside triphosphate hydrolases"/>
    <property type="match status" value="1"/>
</dbReference>
<reference evidence="6" key="1">
    <citation type="submission" date="2023-03" db="EMBL/GenBank/DDBJ databases">
        <title>Chromosome-scale reference genome and RAD-based genetic map of yellow starthistle (Centaurea solstitialis) reveal putative structural variation and QTLs associated with invader traits.</title>
        <authorList>
            <person name="Reatini B."/>
            <person name="Cang F.A."/>
            <person name="Jiang Q."/>
            <person name="Mckibben M.T.W."/>
            <person name="Barker M.S."/>
            <person name="Rieseberg L.H."/>
            <person name="Dlugosch K.M."/>
        </authorList>
    </citation>
    <scope>NUCLEOTIDE SEQUENCE</scope>
    <source>
        <strain evidence="6">CAN-66</strain>
        <tissue evidence="6">Leaf</tissue>
    </source>
</reference>
<keyword evidence="4" id="KW-0067">ATP-binding</keyword>
<accession>A0AA38SD69</accession>
<evidence type="ECO:0000313" key="7">
    <source>
        <dbReference type="Proteomes" id="UP001172457"/>
    </source>
</evidence>
<feature type="non-terminal residue" evidence="6">
    <location>
        <position position="536"/>
    </location>
</feature>
<dbReference type="Gene3D" id="3.40.50.300">
    <property type="entry name" value="P-loop containing nucleotide triphosphate hydrolases"/>
    <property type="match status" value="1"/>
</dbReference>
<feature type="region of interest" description="Disordered" evidence="5">
    <location>
        <begin position="1"/>
        <end position="38"/>
    </location>
</feature>
<keyword evidence="3" id="KW-0347">Helicase</keyword>
<evidence type="ECO:0000256" key="1">
    <source>
        <dbReference type="ARBA" id="ARBA00022741"/>
    </source>
</evidence>
<dbReference type="GO" id="GO:0016787">
    <property type="term" value="F:hydrolase activity"/>
    <property type="evidence" value="ECO:0007669"/>
    <property type="project" value="UniProtKB-KW"/>
</dbReference>
<dbReference type="GO" id="GO:0005524">
    <property type="term" value="F:ATP binding"/>
    <property type="evidence" value="ECO:0007669"/>
    <property type="project" value="UniProtKB-KW"/>
</dbReference>
<evidence type="ECO:0008006" key="8">
    <source>
        <dbReference type="Google" id="ProtNLM"/>
    </source>
</evidence>
<evidence type="ECO:0000256" key="2">
    <source>
        <dbReference type="ARBA" id="ARBA00022801"/>
    </source>
</evidence>
<name>A0AA38SD69_9ASTR</name>
<proteinExistence type="predicted"/>
<evidence type="ECO:0000256" key="5">
    <source>
        <dbReference type="SAM" id="MobiDB-lite"/>
    </source>
</evidence>
<dbReference type="AlphaFoldDB" id="A0AA38SD69"/>
<keyword evidence="1" id="KW-0547">Nucleotide-binding</keyword>
<evidence type="ECO:0000313" key="6">
    <source>
        <dbReference type="EMBL" id="KAJ9540193.1"/>
    </source>
</evidence>